<dbReference type="RefSeq" id="XP_034014058.1">
    <property type="nucleotide sequence ID" value="XM_034153696.1"/>
</dbReference>
<evidence type="ECO:0000256" key="1">
    <source>
        <dbReference type="ARBA" id="ARBA00004173"/>
    </source>
</evidence>
<keyword evidence="7" id="KW-1185">Reference proteome</keyword>
<dbReference type="GeneID" id="54779833"/>
<gene>
    <name evidence="6" type="ORF">DIURU_001180</name>
</gene>
<dbReference type="Pfam" id="PF06644">
    <property type="entry name" value="ATP11"/>
    <property type="match status" value="1"/>
</dbReference>
<dbReference type="AlphaFoldDB" id="A0A642UVH1"/>
<name>A0A642UVH1_DIURU</name>
<dbReference type="GO" id="GO:0005739">
    <property type="term" value="C:mitochondrion"/>
    <property type="evidence" value="ECO:0007669"/>
    <property type="project" value="UniProtKB-SubCell"/>
</dbReference>
<comment type="subcellular location">
    <subcellularLocation>
        <location evidence="1">Mitochondrion</location>
    </subcellularLocation>
</comment>
<evidence type="ECO:0000256" key="4">
    <source>
        <dbReference type="ARBA" id="ARBA00023128"/>
    </source>
</evidence>
<comment type="caution">
    <text evidence="6">The sequence shown here is derived from an EMBL/GenBank/DDBJ whole genome shotgun (WGS) entry which is preliminary data.</text>
</comment>
<sequence>MFRSILRQPRVWAPARHYLRLNSSLAAKYEAKLAEKAKQLGLKDVEELKQHLKDEIEEKKKQMNHVDPLKELEEFERQQQQEYDQDRQRITKDRGAVDPDAPKLPYKTLDSYIDAAKVKGLPLDDVEAIWRARWSSNDRSLHAVVKAESFMKMYANAFKNPSFILPVPKGEDGYEMNFVQWSFPGPQTTHCMVTTVAEYKLHKEYAKPHTTLEFHQELMPELGVVLMNGHVDKDSSVSMDEAHLTVLNIQRFYSGDDEAKLQLLRSFTAGDENFDIKRLVEESTSV</sequence>
<dbReference type="InterPro" id="IPR010591">
    <property type="entry name" value="ATP11"/>
</dbReference>
<evidence type="ECO:0000313" key="6">
    <source>
        <dbReference type="EMBL" id="KAA8906238.1"/>
    </source>
</evidence>
<evidence type="ECO:0000313" key="7">
    <source>
        <dbReference type="Proteomes" id="UP000449547"/>
    </source>
</evidence>
<proteinExistence type="inferred from homology"/>
<dbReference type="OMA" id="FLQWGFH"/>
<feature type="region of interest" description="Disordered" evidence="5">
    <location>
        <begin position="77"/>
        <end position="101"/>
    </location>
</feature>
<dbReference type="PANTHER" id="PTHR13126">
    <property type="entry name" value="CHAPERONE ATP11"/>
    <property type="match status" value="1"/>
</dbReference>
<accession>A0A642UVH1</accession>
<evidence type="ECO:0008006" key="8">
    <source>
        <dbReference type="Google" id="ProtNLM"/>
    </source>
</evidence>
<dbReference type="PANTHER" id="PTHR13126:SF0">
    <property type="entry name" value="ATP SYNTHASE MITOCHONDRIAL F1 COMPLEX ASSEMBLY FACTOR 1"/>
    <property type="match status" value="1"/>
</dbReference>
<reference evidence="6 7" key="1">
    <citation type="submission" date="2019-07" db="EMBL/GenBank/DDBJ databases">
        <title>Genome assembly of two rare yeast pathogens: Diutina rugosa and Trichomonascus ciferrii.</title>
        <authorList>
            <person name="Mixao V."/>
            <person name="Saus E."/>
            <person name="Hansen A."/>
            <person name="Lass-Flor C."/>
            <person name="Gabaldon T."/>
        </authorList>
    </citation>
    <scope>NUCLEOTIDE SEQUENCE [LARGE SCALE GENOMIC DNA]</scope>
    <source>
        <strain evidence="6 7">CBS 613</strain>
    </source>
</reference>
<evidence type="ECO:0000256" key="5">
    <source>
        <dbReference type="SAM" id="MobiDB-lite"/>
    </source>
</evidence>
<dbReference type="Proteomes" id="UP000449547">
    <property type="component" value="Unassembled WGS sequence"/>
</dbReference>
<dbReference type="GO" id="GO:0033615">
    <property type="term" value="P:mitochondrial proton-transporting ATP synthase complex assembly"/>
    <property type="evidence" value="ECO:0007669"/>
    <property type="project" value="TreeGrafter"/>
</dbReference>
<dbReference type="OrthoDB" id="16535at2759"/>
<organism evidence="6 7">
    <name type="scientific">Diutina rugosa</name>
    <name type="common">Yeast</name>
    <name type="synonym">Candida rugosa</name>
    <dbReference type="NCBI Taxonomy" id="5481"/>
    <lineage>
        <taxon>Eukaryota</taxon>
        <taxon>Fungi</taxon>
        <taxon>Dikarya</taxon>
        <taxon>Ascomycota</taxon>
        <taxon>Saccharomycotina</taxon>
        <taxon>Pichiomycetes</taxon>
        <taxon>Debaryomycetaceae</taxon>
        <taxon>Diutina</taxon>
    </lineage>
</organism>
<dbReference type="EMBL" id="SWFT01000036">
    <property type="protein sequence ID" value="KAA8906238.1"/>
    <property type="molecule type" value="Genomic_DNA"/>
</dbReference>
<keyword evidence="3" id="KW-0809">Transit peptide</keyword>
<evidence type="ECO:0000256" key="2">
    <source>
        <dbReference type="ARBA" id="ARBA00009116"/>
    </source>
</evidence>
<evidence type="ECO:0000256" key="3">
    <source>
        <dbReference type="ARBA" id="ARBA00022946"/>
    </source>
</evidence>
<protein>
    <recommendedName>
        <fullName evidence="8">ATP11 protein</fullName>
    </recommendedName>
</protein>
<keyword evidence="4" id="KW-0496">Mitochondrion</keyword>
<dbReference type="VEuPathDB" id="FungiDB:DIURU_001180"/>
<comment type="similarity">
    <text evidence="2">Belongs to the ATP11 family.</text>
</comment>